<evidence type="ECO:0000313" key="2">
    <source>
        <dbReference type="Proteomes" id="UP001055811"/>
    </source>
</evidence>
<dbReference type="EMBL" id="CM042013">
    <property type="protein sequence ID" value="KAI3740544.1"/>
    <property type="molecule type" value="Genomic_DNA"/>
</dbReference>
<accession>A0ACB9D1T3</accession>
<dbReference type="Proteomes" id="UP001055811">
    <property type="component" value="Linkage Group LG05"/>
</dbReference>
<sequence length="110" mass="12138">MNFSAAPTSLVLGLKPNSKLPIEINGTKFEVVYAIGSSGLDMKTDPSVPIVYAGFGVLMLTTCISYLSHTHVRIGKQVKRKHFSIFTSESKAEDLLFSSKLKDMFYVDCE</sequence>
<gene>
    <name evidence="1" type="ORF">L2E82_31012</name>
</gene>
<protein>
    <submittedName>
        <fullName evidence="1">Uncharacterized protein</fullName>
    </submittedName>
</protein>
<evidence type="ECO:0000313" key="1">
    <source>
        <dbReference type="EMBL" id="KAI3740544.1"/>
    </source>
</evidence>
<proteinExistence type="predicted"/>
<comment type="caution">
    <text evidence="1">The sequence shown here is derived from an EMBL/GenBank/DDBJ whole genome shotgun (WGS) entry which is preliminary data.</text>
</comment>
<keyword evidence="2" id="KW-1185">Reference proteome</keyword>
<reference evidence="2" key="1">
    <citation type="journal article" date="2022" name="Mol. Ecol. Resour.">
        <title>The genomes of chicory, endive, great burdock and yacon provide insights into Asteraceae palaeo-polyploidization history and plant inulin production.</title>
        <authorList>
            <person name="Fan W."/>
            <person name="Wang S."/>
            <person name="Wang H."/>
            <person name="Wang A."/>
            <person name="Jiang F."/>
            <person name="Liu H."/>
            <person name="Zhao H."/>
            <person name="Xu D."/>
            <person name="Zhang Y."/>
        </authorList>
    </citation>
    <scope>NUCLEOTIDE SEQUENCE [LARGE SCALE GENOMIC DNA]</scope>
    <source>
        <strain evidence="2">cv. Punajuju</strain>
    </source>
</reference>
<organism evidence="1 2">
    <name type="scientific">Cichorium intybus</name>
    <name type="common">Chicory</name>
    <dbReference type="NCBI Taxonomy" id="13427"/>
    <lineage>
        <taxon>Eukaryota</taxon>
        <taxon>Viridiplantae</taxon>
        <taxon>Streptophyta</taxon>
        <taxon>Embryophyta</taxon>
        <taxon>Tracheophyta</taxon>
        <taxon>Spermatophyta</taxon>
        <taxon>Magnoliopsida</taxon>
        <taxon>eudicotyledons</taxon>
        <taxon>Gunneridae</taxon>
        <taxon>Pentapetalae</taxon>
        <taxon>asterids</taxon>
        <taxon>campanulids</taxon>
        <taxon>Asterales</taxon>
        <taxon>Asteraceae</taxon>
        <taxon>Cichorioideae</taxon>
        <taxon>Cichorieae</taxon>
        <taxon>Cichoriinae</taxon>
        <taxon>Cichorium</taxon>
    </lineage>
</organism>
<name>A0ACB9D1T3_CICIN</name>
<reference evidence="1 2" key="2">
    <citation type="journal article" date="2022" name="Mol. Ecol. Resour.">
        <title>The genomes of chicory, endive, great burdock and yacon provide insights into Asteraceae paleo-polyploidization history and plant inulin production.</title>
        <authorList>
            <person name="Fan W."/>
            <person name="Wang S."/>
            <person name="Wang H."/>
            <person name="Wang A."/>
            <person name="Jiang F."/>
            <person name="Liu H."/>
            <person name="Zhao H."/>
            <person name="Xu D."/>
            <person name="Zhang Y."/>
        </authorList>
    </citation>
    <scope>NUCLEOTIDE SEQUENCE [LARGE SCALE GENOMIC DNA]</scope>
    <source>
        <strain evidence="2">cv. Punajuju</strain>
        <tissue evidence="1">Leaves</tissue>
    </source>
</reference>